<reference evidence="2" key="1">
    <citation type="journal article" date="2017" name="Nat. Ecol. Evol.">
        <title>Genome expansion and lineage-specific genetic innovations in the forest pathogenic fungi Armillaria.</title>
        <authorList>
            <person name="Sipos G."/>
            <person name="Prasanna A.N."/>
            <person name="Walter M.C."/>
            <person name="O'Connor E."/>
            <person name="Balint B."/>
            <person name="Krizsan K."/>
            <person name="Kiss B."/>
            <person name="Hess J."/>
            <person name="Varga T."/>
            <person name="Slot J."/>
            <person name="Riley R."/>
            <person name="Boka B."/>
            <person name="Rigling D."/>
            <person name="Barry K."/>
            <person name="Lee J."/>
            <person name="Mihaltcheva S."/>
            <person name="LaButti K."/>
            <person name="Lipzen A."/>
            <person name="Waldron R."/>
            <person name="Moloney N.M."/>
            <person name="Sperisen C."/>
            <person name="Kredics L."/>
            <person name="Vagvoelgyi C."/>
            <person name="Patrignani A."/>
            <person name="Fitzpatrick D."/>
            <person name="Nagy I."/>
            <person name="Doyle S."/>
            <person name="Anderson J.B."/>
            <person name="Grigoriev I.V."/>
            <person name="Gueldener U."/>
            <person name="Muensterkoetter M."/>
            <person name="Nagy L.G."/>
        </authorList>
    </citation>
    <scope>NUCLEOTIDE SEQUENCE [LARGE SCALE GENOMIC DNA]</scope>
    <source>
        <strain evidence="2">Ar21-2</strain>
    </source>
</reference>
<dbReference type="Proteomes" id="UP000217790">
    <property type="component" value="Unassembled WGS sequence"/>
</dbReference>
<evidence type="ECO:0000313" key="1">
    <source>
        <dbReference type="EMBL" id="PBK94294.1"/>
    </source>
</evidence>
<dbReference type="AlphaFoldDB" id="A0A2H3DKB1"/>
<dbReference type="OrthoDB" id="3250555at2759"/>
<organism evidence="1 2">
    <name type="scientific">Armillaria gallica</name>
    <name type="common">Bulbous honey fungus</name>
    <name type="synonym">Armillaria bulbosa</name>
    <dbReference type="NCBI Taxonomy" id="47427"/>
    <lineage>
        <taxon>Eukaryota</taxon>
        <taxon>Fungi</taxon>
        <taxon>Dikarya</taxon>
        <taxon>Basidiomycota</taxon>
        <taxon>Agaricomycotina</taxon>
        <taxon>Agaricomycetes</taxon>
        <taxon>Agaricomycetidae</taxon>
        <taxon>Agaricales</taxon>
        <taxon>Marasmiineae</taxon>
        <taxon>Physalacriaceae</taxon>
        <taxon>Armillaria</taxon>
    </lineage>
</organism>
<gene>
    <name evidence="1" type="ORF">ARMGADRAFT_1078987</name>
</gene>
<dbReference type="InParanoid" id="A0A2H3DKB1"/>
<keyword evidence="2" id="KW-1185">Reference proteome</keyword>
<proteinExistence type="predicted"/>
<dbReference type="EMBL" id="KZ293654">
    <property type="protein sequence ID" value="PBK94294.1"/>
    <property type="molecule type" value="Genomic_DNA"/>
</dbReference>
<dbReference type="STRING" id="47427.A0A2H3DKB1"/>
<accession>A0A2H3DKB1</accession>
<name>A0A2H3DKB1_ARMGA</name>
<sequence length="226" mass="25380">MHTDTPVQHFIFFLIQYSLKYKHMFTPTGVFFIPHIRQSPSDAECIPTAPSSPEPALVLKKDNNAYLPPELVLPARLDSGLPKDPVPIIVLPSDHAAVPALSPEDQAKHQLQLYVLRECQCHQSWKLGCQKENSTLGDWENAIGVSQKFWREVIEWILKDTIKALTPHEMRFDGLEAAQAELLFALGYVLGGTPVGILNELQEVLPSLHELFPLATDNEGEWDLVL</sequence>
<protein>
    <submittedName>
        <fullName evidence="1">Uncharacterized protein</fullName>
    </submittedName>
</protein>
<evidence type="ECO:0000313" key="2">
    <source>
        <dbReference type="Proteomes" id="UP000217790"/>
    </source>
</evidence>